<dbReference type="GO" id="GO:0004399">
    <property type="term" value="F:histidinol dehydrogenase activity"/>
    <property type="evidence" value="ECO:0007669"/>
    <property type="project" value="TreeGrafter"/>
</dbReference>
<evidence type="ECO:0000313" key="8">
    <source>
        <dbReference type="EMBL" id="PIE33934.1"/>
    </source>
</evidence>
<dbReference type="InterPro" id="IPR016161">
    <property type="entry name" value="Ald_DH/histidinol_DH"/>
</dbReference>
<organism evidence="8 9">
    <name type="scientific">candidate division KSB3 bacterium</name>
    <dbReference type="NCBI Taxonomy" id="2044937"/>
    <lineage>
        <taxon>Bacteria</taxon>
        <taxon>candidate division KSB3</taxon>
    </lineage>
</organism>
<keyword evidence="4" id="KW-0862">Zinc</keyword>
<gene>
    <name evidence="8" type="primary">hisD</name>
    <name evidence="8" type="ORF">CSA56_09620</name>
</gene>
<accession>A0A2G6KE30</accession>
<dbReference type="Proteomes" id="UP000230821">
    <property type="component" value="Unassembled WGS sequence"/>
</dbReference>
<dbReference type="PRINTS" id="PR00083">
    <property type="entry name" value="HOLDHDRGNASE"/>
</dbReference>
<dbReference type="NCBIfam" id="TIGR00069">
    <property type="entry name" value="hisD"/>
    <property type="match status" value="1"/>
</dbReference>
<evidence type="ECO:0000256" key="7">
    <source>
        <dbReference type="ARBA" id="ARBA00023239"/>
    </source>
</evidence>
<dbReference type="Gene3D" id="3.40.50.1980">
    <property type="entry name" value="Nitrogenase molybdenum iron protein domain"/>
    <property type="match status" value="2"/>
</dbReference>
<dbReference type="CDD" id="cd06572">
    <property type="entry name" value="Histidinol_dh"/>
    <property type="match status" value="1"/>
</dbReference>
<evidence type="ECO:0000256" key="3">
    <source>
        <dbReference type="ARBA" id="ARBA00022723"/>
    </source>
</evidence>
<dbReference type="InterPro" id="IPR038494">
    <property type="entry name" value="IGPD_sf"/>
</dbReference>
<keyword evidence="5" id="KW-0560">Oxidoreductase</keyword>
<dbReference type="Pfam" id="PF00815">
    <property type="entry name" value="Histidinol_dh"/>
    <property type="match status" value="1"/>
</dbReference>
<dbReference type="GO" id="GO:0000105">
    <property type="term" value="P:L-histidine biosynthetic process"/>
    <property type="evidence" value="ECO:0007669"/>
    <property type="project" value="UniProtKB-KW"/>
</dbReference>
<dbReference type="InterPro" id="IPR020568">
    <property type="entry name" value="Ribosomal_Su5_D2-typ_SF"/>
</dbReference>
<dbReference type="AlphaFoldDB" id="A0A2G6KE30"/>
<dbReference type="SUPFAM" id="SSF54211">
    <property type="entry name" value="Ribosomal protein S5 domain 2-like"/>
    <property type="match status" value="2"/>
</dbReference>
<dbReference type="GO" id="GO:0005829">
    <property type="term" value="C:cytosol"/>
    <property type="evidence" value="ECO:0007669"/>
    <property type="project" value="TreeGrafter"/>
</dbReference>
<sequence>MNVFKLWELSPEEQKKLLERTQVDADQFVDVVRPVIEAIKENGDAAVVKYTKKFDGADIAPDKQQVTPEEIKAAYQFVDDKLLAALHKSASNIRAFHELQKPEGFWVKEIASGTFAGEQTTPIDSVALYVPRGKGSFPSVMLMLGIPAVVAGVENIYVFSPPLPDGTGDPATLVAADICGIENIFKVGGAQAIAALAYGTETIPKAEKVLGPGNPYVTAAKRLLQSVVDPGLPAGPSESLVLADEHADPYLAALDLLNEAEHGPDSSAYLVTNSEKLAQEALGYLPELLEKLPAQRKEYCETVLSGPGGIVVTKTLDEAIEFVNDYAAEHLAIHVEDLIGVTKRIRNGGEIILGDYTPISVCNYSLGPNAVLPTTGFAKTFSALSVRDFMKTSSISYLTKAAYDDLRDHVIHFAEYEGFSAHAMTLKERKFPRPDVEDPAGLSGQTPQASGLGNHVLKASRFGISCQRITREIIIDVDIDSGERYPDINEKLKTPLHFLNHMIEHISWRSCMNIGVSLNVTHYPFGHVICEDVGMTMGYAFAEFWRQQASDGVNGDGEAIGIIDEAMARTVISFEDRSQCHITSTVTIPERVEDMLCADLHQFFEGFAQGAKCTIHVDILKGEDPHHIWESVFRAFGKSLRQAFAPNPWRKGTTPGVKGL</sequence>
<keyword evidence="6" id="KW-0368">Histidine biosynthesis</keyword>
<keyword evidence="7" id="KW-0456">Lyase</keyword>
<dbReference type="PANTHER" id="PTHR21256">
    <property type="entry name" value="HISTIDINOL DEHYDROGENASE HDH"/>
    <property type="match status" value="1"/>
</dbReference>
<comment type="cofactor">
    <cofactor evidence="1">
        <name>Zn(2+)</name>
        <dbReference type="ChEBI" id="CHEBI:29105"/>
    </cofactor>
</comment>
<dbReference type="EMBL" id="PDSK01000093">
    <property type="protein sequence ID" value="PIE33934.1"/>
    <property type="molecule type" value="Genomic_DNA"/>
</dbReference>
<proteinExistence type="predicted"/>
<evidence type="ECO:0000256" key="4">
    <source>
        <dbReference type="ARBA" id="ARBA00022833"/>
    </source>
</evidence>
<dbReference type="Gene3D" id="1.20.5.1300">
    <property type="match status" value="1"/>
</dbReference>
<evidence type="ECO:0000256" key="6">
    <source>
        <dbReference type="ARBA" id="ARBA00023102"/>
    </source>
</evidence>
<dbReference type="Pfam" id="PF00475">
    <property type="entry name" value="IGPD"/>
    <property type="match status" value="1"/>
</dbReference>
<dbReference type="Gene3D" id="3.30.230.40">
    <property type="entry name" value="Imidazole glycerol phosphate dehydratase, domain 1"/>
    <property type="match status" value="2"/>
</dbReference>
<keyword evidence="2" id="KW-0028">Amino-acid biosynthesis</keyword>
<comment type="caution">
    <text evidence="8">The sequence shown here is derived from an EMBL/GenBank/DDBJ whole genome shotgun (WGS) entry which is preliminary data.</text>
</comment>
<dbReference type="GO" id="GO:0004424">
    <property type="term" value="F:imidazoleglycerol-phosphate dehydratase activity"/>
    <property type="evidence" value="ECO:0007669"/>
    <property type="project" value="InterPro"/>
</dbReference>
<dbReference type="PANTHER" id="PTHR21256:SF2">
    <property type="entry name" value="HISTIDINE BIOSYNTHESIS TRIFUNCTIONAL PROTEIN"/>
    <property type="match status" value="1"/>
</dbReference>
<dbReference type="GO" id="GO:0046872">
    <property type="term" value="F:metal ion binding"/>
    <property type="evidence" value="ECO:0007669"/>
    <property type="project" value="UniProtKB-KW"/>
</dbReference>
<keyword evidence="3" id="KW-0479">Metal-binding</keyword>
<reference evidence="8 9" key="1">
    <citation type="submission" date="2017-10" db="EMBL/GenBank/DDBJ databases">
        <title>Novel microbial diversity and functional potential in the marine mammal oral microbiome.</title>
        <authorList>
            <person name="Dudek N.K."/>
            <person name="Sun C.L."/>
            <person name="Burstein D."/>
            <person name="Kantor R.S."/>
            <person name="Aliaga Goltsman D.S."/>
            <person name="Bik E.M."/>
            <person name="Thomas B.C."/>
            <person name="Banfield J.F."/>
            <person name="Relman D.A."/>
        </authorList>
    </citation>
    <scope>NUCLEOTIDE SEQUENCE [LARGE SCALE GENOMIC DNA]</scope>
    <source>
        <strain evidence="8">DOLJORAL78_47_16</strain>
    </source>
</reference>
<dbReference type="InterPro" id="IPR000807">
    <property type="entry name" value="ImidazoleglycerolP_deHydtase"/>
</dbReference>
<name>A0A2G6KE30_9BACT</name>
<dbReference type="GO" id="GO:0051287">
    <property type="term" value="F:NAD binding"/>
    <property type="evidence" value="ECO:0007669"/>
    <property type="project" value="InterPro"/>
</dbReference>
<evidence type="ECO:0000256" key="5">
    <source>
        <dbReference type="ARBA" id="ARBA00023002"/>
    </source>
</evidence>
<evidence type="ECO:0000256" key="1">
    <source>
        <dbReference type="ARBA" id="ARBA00001947"/>
    </source>
</evidence>
<dbReference type="InterPro" id="IPR012131">
    <property type="entry name" value="Hstdl_DH"/>
</dbReference>
<dbReference type="FunFam" id="3.40.50.1980:FF:000001">
    <property type="entry name" value="Histidinol dehydrogenase"/>
    <property type="match status" value="1"/>
</dbReference>
<protein>
    <submittedName>
        <fullName evidence="8">Histidinol dehydrogenase</fullName>
    </submittedName>
</protein>
<evidence type="ECO:0000313" key="9">
    <source>
        <dbReference type="Proteomes" id="UP000230821"/>
    </source>
</evidence>
<evidence type="ECO:0000256" key="2">
    <source>
        <dbReference type="ARBA" id="ARBA00022605"/>
    </source>
</evidence>
<dbReference type="SUPFAM" id="SSF53720">
    <property type="entry name" value="ALDH-like"/>
    <property type="match status" value="1"/>
</dbReference>